<dbReference type="EMBL" id="WIGM01001086">
    <property type="protein sequence ID" value="KAF6805301.1"/>
    <property type="molecule type" value="Genomic_DNA"/>
</dbReference>
<evidence type="ECO:0000259" key="3">
    <source>
        <dbReference type="Pfam" id="PF07859"/>
    </source>
</evidence>
<keyword evidence="1" id="KW-0378">Hydrolase</keyword>
<keyword evidence="2" id="KW-0812">Transmembrane</keyword>
<evidence type="ECO:0000256" key="2">
    <source>
        <dbReference type="SAM" id="Phobius"/>
    </source>
</evidence>
<dbReference type="SUPFAM" id="SSF53474">
    <property type="entry name" value="alpha/beta-Hydrolases"/>
    <property type="match status" value="1"/>
</dbReference>
<dbReference type="GO" id="GO:0016787">
    <property type="term" value="F:hydrolase activity"/>
    <property type="evidence" value="ECO:0007669"/>
    <property type="project" value="UniProtKB-KW"/>
</dbReference>
<dbReference type="Proteomes" id="UP000639643">
    <property type="component" value="Unassembled WGS sequence"/>
</dbReference>
<dbReference type="Pfam" id="PF07859">
    <property type="entry name" value="Abhydrolase_3"/>
    <property type="match status" value="1"/>
</dbReference>
<dbReference type="InterPro" id="IPR029058">
    <property type="entry name" value="AB_hydrolase_fold"/>
</dbReference>
<dbReference type="AlphaFoldDB" id="A0A8H6J379"/>
<evidence type="ECO:0000313" key="4">
    <source>
        <dbReference type="EMBL" id="KAF6805301.1"/>
    </source>
</evidence>
<accession>A0A8H6J379</accession>
<dbReference type="PANTHER" id="PTHR48081:SF31">
    <property type="entry name" value="STERYL ACETYL HYDROLASE MUG81-RELATED"/>
    <property type="match status" value="1"/>
</dbReference>
<dbReference type="OrthoDB" id="2152029at2759"/>
<dbReference type="Gene3D" id="3.40.50.1820">
    <property type="entry name" value="alpha/beta hydrolase"/>
    <property type="match status" value="1"/>
</dbReference>
<comment type="caution">
    <text evidence="4">The sequence shown here is derived from an EMBL/GenBank/DDBJ whole genome shotgun (WGS) entry which is preliminary data.</text>
</comment>
<dbReference type="InterPro" id="IPR050300">
    <property type="entry name" value="GDXG_lipolytic_enzyme"/>
</dbReference>
<proteinExistence type="predicted"/>
<organism evidence="4 5">
    <name type="scientific">Colletotrichum musicola</name>
    <dbReference type="NCBI Taxonomy" id="2175873"/>
    <lineage>
        <taxon>Eukaryota</taxon>
        <taxon>Fungi</taxon>
        <taxon>Dikarya</taxon>
        <taxon>Ascomycota</taxon>
        <taxon>Pezizomycotina</taxon>
        <taxon>Sordariomycetes</taxon>
        <taxon>Hypocreomycetidae</taxon>
        <taxon>Glomerellales</taxon>
        <taxon>Glomerellaceae</taxon>
        <taxon>Colletotrichum</taxon>
        <taxon>Colletotrichum orchidearum species complex</taxon>
    </lineage>
</organism>
<gene>
    <name evidence="4" type="ORF">CMUS01_14659</name>
</gene>
<reference evidence="4" key="1">
    <citation type="journal article" date="2020" name="Phytopathology">
        <title>Genome Sequence Resources of Colletotrichum truncatum, C. plurivorum, C. musicola, and C. sojae: Four Species Pathogenic to Soybean (Glycine max).</title>
        <authorList>
            <person name="Rogerio F."/>
            <person name="Boufleur T.R."/>
            <person name="Ciampi-Guillardi M."/>
            <person name="Sukno S.A."/>
            <person name="Thon M.R."/>
            <person name="Massola Junior N.S."/>
            <person name="Baroncelli R."/>
        </authorList>
    </citation>
    <scope>NUCLEOTIDE SEQUENCE</scope>
    <source>
        <strain evidence="4">LFN0074</strain>
    </source>
</reference>
<feature type="domain" description="Alpha/beta hydrolase fold-3" evidence="3">
    <location>
        <begin position="125"/>
        <end position="362"/>
    </location>
</feature>
<name>A0A8H6J379_9PEZI</name>
<keyword evidence="2" id="KW-0472">Membrane</keyword>
<evidence type="ECO:0000256" key="1">
    <source>
        <dbReference type="ARBA" id="ARBA00022801"/>
    </source>
</evidence>
<dbReference type="InterPro" id="IPR013094">
    <property type="entry name" value="AB_hydrolase_3"/>
</dbReference>
<evidence type="ECO:0000313" key="5">
    <source>
        <dbReference type="Proteomes" id="UP000639643"/>
    </source>
</evidence>
<sequence length="396" mass="44115">MSVRVSRPQLSLREKRDLILRLMFRAPIQLMWNFLFGLPFALARGVSVRYFVYCAFYRFVLGCMRPREIQYLVPTTVHTYETWIEKKRRANPDLAHRLQRDVEPLPADDGSVMWLGNRKKATKFVLFFHGGGYVVPLQSGHMEWCWEAYVAGGPRADNEVAVAILQYTLVPEARYPTQLRQGIAALDHILRSGVRPEDLILGGDSAGGNLACQVARHVCRPCHLEIPPISGLGLNGGGARLAGVFLVSPWLTGKTTAPAFQENNHVDMLTRRCMTHGTAELLHPRFPARTESDQSDVAMAMPLDGDLGWADEIATATRSLYVTAGQQEAFRDDVRAFTEHVSCGKNDLDLLVEFPEREAHDFILLEGQAGHVGDATVRMRNWAAAQLGSGGVPDRP</sequence>
<keyword evidence="2" id="KW-1133">Transmembrane helix</keyword>
<feature type="transmembrane region" description="Helical" evidence="2">
    <location>
        <begin position="22"/>
        <end position="42"/>
    </location>
</feature>
<dbReference type="PANTHER" id="PTHR48081">
    <property type="entry name" value="AB HYDROLASE SUPERFAMILY PROTEIN C4A8.06C"/>
    <property type="match status" value="1"/>
</dbReference>
<protein>
    <recommendedName>
        <fullName evidence="3">Alpha/beta hydrolase fold-3 domain-containing protein</fullName>
    </recommendedName>
</protein>
<keyword evidence="5" id="KW-1185">Reference proteome</keyword>